<proteinExistence type="predicted"/>
<comment type="caution">
    <text evidence="1">The sequence shown here is derived from an EMBL/GenBank/DDBJ whole genome shotgun (WGS) entry which is preliminary data.</text>
</comment>
<organism evidence="1 2">
    <name type="scientific">Persea americana</name>
    <name type="common">Avocado</name>
    <dbReference type="NCBI Taxonomy" id="3435"/>
    <lineage>
        <taxon>Eukaryota</taxon>
        <taxon>Viridiplantae</taxon>
        <taxon>Streptophyta</taxon>
        <taxon>Embryophyta</taxon>
        <taxon>Tracheophyta</taxon>
        <taxon>Spermatophyta</taxon>
        <taxon>Magnoliopsida</taxon>
        <taxon>Magnoliidae</taxon>
        <taxon>Laurales</taxon>
        <taxon>Lauraceae</taxon>
        <taxon>Persea</taxon>
    </lineage>
</organism>
<gene>
    <name evidence="1" type="ORF">MRB53_019440</name>
</gene>
<evidence type="ECO:0000313" key="2">
    <source>
        <dbReference type="Proteomes" id="UP001234297"/>
    </source>
</evidence>
<dbReference type="Proteomes" id="UP001234297">
    <property type="component" value="Chromosome 6"/>
</dbReference>
<dbReference type="EMBL" id="CM056814">
    <property type="protein sequence ID" value="KAJ8626133.1"/>
    <property type="molecule type" value="Genomic_DNA"/>
</dbReference>
<name>A0ACC2KYD1_PERAE</name>
<sequence>MATAINKRAFALKGGVVKELQLDSAPWMEELHLEILVIYDHQPPTSTGIVERPTAPLIEDLWELDVVIDSIVRDTEEASKFLFFFCQGILFFYFCRDLKSLRLISTYFINSMKSSSGDQYAEKVVGVSEFETAYYESDLEWKKKKQKKEVQLEEGICIFCKSADAVWTAVPCGDRIVCT</sequence>
<evidence type="ECO:0000313" key="1">
    <source>
        <dbReference type="EMBL" id="KAJ8626133.1"/>
    </source>
</evidence>
<reference evidence="1 2" key="1">
    <citation type="journal article" date="2022" name="Hortic Res">
        <title>A haplotype resolved chromosomal level avocado genome allows analysis of novel avocado genes.</title>
        <authorList>
            <person name="Nath O."/>
            <person name="Fletcher S.J."/>
            <person name="Hayward A."/>
            <person name="Shaw L.M."/>
            <person name="Masouleh A.K."/>
            <person name="Furtado A."/>
            <person name="Henry R.J."/>
            <person name="Mitter N."/>
        </authorList>
    </citation>
    <scope>NUCLEOTIDE SEQUENCE [LARGE SCALE GENOMIC DNA]</scope>
    <source>
        <strain evidence="2">cv. Hass</strain>
    </source>
</reference>
<protein>
    <submittedName>
        <fullName evidence="1">Uncharacterized protein</fullName>
    </submittedName>
</protein>
<keyword evidence="2" id="KW-1185">Reference proteome</keyword>
<accession>A0ACC2KYD1</accession>